<dbReference type="Proteomes" id="UP001249851">
    <property type="component" value="Unassembled WGS sequence"/>
</dbReference>
<keyword evidence="6" id="KW-0804">Transcription</keyword>
<evidence type="ECO:0000256" key="8">
    <source>
        <dbReference type="ARBA" id="ARBA00031960"/>
    </source>
</evidence>
<dbReference type="AlphaFoldDB" id="A0AAD9R3I5"/>
<comment type="caution">
    <text evidence="9">The sequence shown here is derived from an EMBL/GenBank/DDBJ whole genome shotgun (WGS) entry which is preliminary data.</text>
</comment>
<evidence type="ECO:0000256" key="7">
    <source>
        <dbReference type="ARBA" id="ARBA00023242"/>
    </source>
</evidence>
<evidence type="ECO:0000256" key="6">
    <source>
        <dbReference type="ARBA" id="ARBA00023163"/>
    </source>
</evidence>
<dbReference type="EMBL" id="JARQWQ010000004">
    <property type="protein sequence ID" value="KAK2572443.1"/>
    <property type="molecule type" value="Genomic_DNA"/>
</dbReference>
<dbReference type="InterPro" id="IPR021429">
    <property type="entry name" value="Mediator_Med24"/>
</dbReference>
<evidence type="ECO:0000313" key="10">
    <source>
        <dbReference type="Proteomes" id="UP001249851"/>
    </source>
</evidence>
<dbReference type="GO" id="GO:0060261">
    <property type="term" value="P:positive regulation of transcription initiation by RNA polymerase II"/>
    <property type="evidence" value="ECO:0007669"/>
    <property type="project" value="TreeGrafter"/>
</dbReference>
<gene>
    <name evidence="9" type="ORF">P5673_002687</name>
</gene>
<comment type="subcellular location">
    <subcellularLocation>
        <location evidence="1">Nucleus</location>
    </subcellularLocation>
</comment>
<keyword evidence="5" id="KW-0010">Activator</keyword>
<evidence type="ECO:0000256" key="5">
    <source>
        <dbReference type="ARBA" id="ARBA00023159"/>
    </source>
</evidence>
<evidence type="ECO:0000256" key="4">
    <source>
        <dbReference type="ARBA" id="ARBA00023015"/>
    </source>
</evidence>
<accession>A0AAD9R3I5</accession>
<reference evidence="9" key="2">
    <citation type="journal article" date="2023" name="Science">
        <title>Genomic signatures of disease resistance in endangered staghorn corals.</title>
        <authorList>
            <person name="Vollmer S.V."/>
            <person name="Selwyn J.D."/>
            <person name="Despard B.A."/>
            <person name="Roesel C.L."/>
        </authorList>
    </citation>
    <scope>NUCLEOTIDE SEQUENCE</scope>
    <source>
        <strain evidence="9">K2</strain>
    </source>
</reference>
<evidence type="ECO:0000313" key="9">
    <source>
        <dbReference type="EMBL" id="KAK2572443.1"/>
    </source>
</evidence>
<evidence type="ECO:0000256" key="2">
    <source>
        <dbReference type="ARBA" id="ARBA00007864"/>
    </source>
</evidence>
<dbReference type="PANTHER" id="PTHR12898">
    <property type="entry name" value="MEDIATOR OF RNA POLYMERASE II TRANSCRIPTION SUBUNIT 24"/>
    <property type="match status" value="1"/>
</dbReference>
<dbReference type="GO" id="GO:0016592">
    <property type="term" value="C:mediator complex"/>
    <property type="evidence" value="ECO:0007669"/>
    <property type="project" value="InterPro"/>
</dbReference>
<organism evidence="9 10">
    <name type="scientific">Acropora cervicornis</name>
    <name type="common">Staghorn coral</name>
    <dbReference type="NCBI Taxonomy" id="6130"/>
    <lineage>
        <taxon>Eukaryota</taxon>
        <taxon>Metazoa</taxon>
        <taxon>Cnidaria</taxon>
        <taxon>Anthozoa</taxon>
        <taxon>Hexacorallia</taxon>
        <taxon>Scleractinia</taxon>
        <taxon>Astrocoeniina</taxon>
        <taxon>Acroporidae</taxon>
        <taxon>Acropora</taxon>
    </lineage>
</organism>
<name>A0AAD9R3I5_ACRCE</name>
<comment type="similarity">
    <text evidence="2">Belongs to the Mediator complex subunit 24 family.</text>
</comment>
<dbReference type="GO" id="GO:0003712">
    <property type="term" value="F:transcription coregulator activity"/>
    <property type="evidence" value="ECO:0007669"/>
    <property type="project" value="TreeGrafter"/>
</dbReference>
<dbReference type="PANTHER" id="PTHR12898:SF1">
    <property type="entry name" value="MEDIATOR OF RNA POLYMERASE II TRANSCRIPTION SUBUNIT 24"/>
    <property type="match status" value="1"/>
</dbReference>
<keyword evidence="7" id="KW-0539">Nucleus</keyword>
<keyword evidence="10" id="KW-1185">Reference proteome</keyword>
<dbReference type="Pfam" id="PF11277">
    <property type="entry name" value="Med24_N"/>
    <property type="match status" value="1"/>
</dbReference>
<proteinExistence type="inferred from homology"/>
<reference evidence="9" key="1">
    <citation type="journal article" date="2023" name="G3 (Bethesda)">
        <title>Whole genome assembly and annotation of the endangered Caribbean coral Acropora cervicornis.</title>
        <authorList>
            <person name="Selwyn J.D."/>
            <person name="Vollmer S.V."/>
        </authorList>
    </citation>
    <scope>NUCLEOTIDE SEQUENCE</scope>
    <source>
        <strain evidence="9">K2</strain>
    </source>
</reference>
<evidence type="ECO:0000256" key="1">
    <source>
        <dbReference type="ARBA" id="ARBA00004123"/>
    </source>
</evidence>
<protein>
    <recommendedName>
        <fullName evidence="3">Mediator of RNA polymerase II transcription subunit 24</fullName>
    </recommendedName>
    <alternativeName>
        <fullName evidence="8">Mediator complex subunit 24</fullName>
    </alternativeName>
</protein>
<evidence type="ECO:0000256" key="3">
    <source>
        <dbReference type="ARBA" id="ARBA00019693"/>
    </source>
</evidence>
<keyword evidence="4" id="KW-0805">Transcription regulation</keyword>
<sequence length="842" mass="94806">MVVNTAEVLLQAWRERWTPLQWLVEVKKITGRDEGDCHGLAECLVQQATFGTTPSTLILSYLNHGITTKVIACSSALIAIQQFQNVVKHKCLSALLDLLLSFAPSISSPDTDEECLKFAVSLVKIVYWLLIVVTRLLKLSIESVRHSAGDDVPFHLSNVGKCSRAFAHFMGTVSYRALVIVGKKEDQAASSELDIQLQALLKDLVMTQPEVVIPEVQLHWKELMVNFNRLQSLNSSAGSGDIIPGRVPNMAVQVMTQFQVLLSPSYIPEQVADVLDSVMHTQNIPRSQLYLEFLRSSFVGILEAPEKSMESVLWTGFLFLKVANQLQPTPAEHSTVLNAFQQLLQFIPLLDDADIKCSCNCYREVLQQYSKSLNSQVTQKIEHLISQRIEKLSSEVKDMLENQTCASPPQQVQDAENRILEIIEALESDLSSRDEKFLNPLLNLEKFRWMTVAAASVGKLPTLIRGLVKVGDRTVFRSHKRRKPSDYSVKRGSVRGELFHTSFLLLCHIGQVYGRKVIIDAVDTQTQSSFVVHWISRYIPDIDKWRAFIPDTQHSPNQAAVNELLNQFFSNSAFPASQVNWDEHCMNVSNAMHQVMKAFQCDSKAVPPDQLQKLCDLLKYEAPALAVCACSWCCGHIHALTMDERKHPLRLVNSLLKPVNAKGFSLAFLDRCAMLLEVMERMTLSIEGKDNTWDSENPVTAGKPVSQALTTLFANVMKSRCLSNKTTERFRHLLTMGGKEWFIYSLIKEILKCTRHEEMMLAADLASCLLMFDAESLVPCLLQQVVPLVTNHVDAETITEDPKGWALARMTAHAVCLGLNVEQTRSKRNSDDEEMERYFKSR</sequence>